<dbReference type="Pfam" id="PF00196">
    <property type="entry name" value="GerE"/>
    <property type="match status" value="1"/>
</dbReference>
<dbReference type="Gene3D" id="1.10.10.10">
    <property type="entry name" value="Winged helix-like DNA-binding domain superfamily/Winged helix DNA-binding domain"/>
    <property type="match status" value="1"/>
</dbReference>
<dbReference type="Proteomes" id="UP000002524">
    <property type="component" value="Plasmid CP1"/>
</dbReference>
<evidence type="ECO:0000259" key="2">
    <source>
        <dbReference type="PROSITE" id="PS50043"/>
    </source>
</evidence>
<dbReference type="EMBL" id="AE001827">
    <property type="protein sequence ID" value="AAF12666.1"/>
    <property type="molecule type" value="Genomic_DNA"/>
</dbReference>
<sequence>MLVRNAQLQVVSTQPLIARLLEDALHARLPEFPAASLVLDWPVGFAFQVVTPESAASSFVLTQNACPEYLDDLWNLGLLGLAYRSRTLEELAELLRRAETQERVRLTPAQRSPLTPAEGDLLRLVARGLANKEIARELGIANQTVQNGLTRVFQKLGCDGRSEAILHYWGLTAATKEPL</sequence>
<dbReference type="SUPFAM" id="SSF46894">
    <property type="entry name" value="C-terminal effector domain of the bipartite response regulators"/>
    <property type="match status" value="1"/>
</dbReference>
<dbReference type="HOGENOM" id="CLU_124878_0_0_0"/>
<feature type="domain" description="HTH luxR-type" evidence="2">
    <location>
        <begin position="107"/>
        <end position="172"/>
    </location>
</feature>
<reference evidence="3 4" key="1">
    <citation type="journal article" date="1999" name="Science">
        <title>Genome sequence of the radioresistant bacterium Deinococcus radiodurans R1.</title>
        <authorList>
            <person name="White O."/>
            <person name="Eisen J.A."/>
            <person name="Heidelberg J.F."/>
            <person name="Hickey E.K."/>
            <person name="Peterson J.D."/>
            <person name="Dodson R.J."/>
            <person name="Haft D.H."/>
            <person name="Gwinn M.L."/>
            <person name="Nelson W.C."/>
            <person name="Richardson D.L."/>
            <person name="Moffat K.S."/>
            <person name="Qin H."/>
            <person name="Jiang L."/>
            <person name="Pamphile W."/>
            <person name="Crosby M."/>
            <person name="Shen M."/>
            <person name="Vamathevan J.J."/>
            <person name="Lam P."/>
            <person name="McDonald L."/>
            <person name="Utterback T."/>
            <person name="Zalewski C."/>
            <person name="Makarova K.S."/>
            <person name="Aravind L."/>
            <person name="Daly M.J."/>
            <person name="Minton K.W."/>
            <person name="Fleischmann R.D."/>
            <person name="Ketchum K.A."/>
            <person name="Nelson K.E."/>
            <person name="Salzberg S."/>
            <person name="Smith H.O."/>
            <person name="Venter J.C."/>
            <person name="Fraser C.M."/>
        </authorList>
    </citation>
    <scope>NUCLEOTIDE SEQUENCE [LARGE SCALE GENOMIC DNA]</scope>
    <source>
        <strain evidence="4">ATCC 13939 / DSM 20539 / JCM 16871 / LMG 4051 / NBRC 15346 / NCIMB 9279 / R1 / VKM B-1422</strain>
        <plasmid evidence="4">Plasmid CP1</plasmid>
    </source>
</reference>
<dbReference type="PANTHER" id="PTHR43214">
    <property type="entry name" value="TWO-COMPONENT RESPONSE REGULATOR"/>
    <property type="match status" value="1"/>
</dbReference>
<dbReference type="OrthoDB" id="67136at2"/>
<dbReference type="EnsemblBacteria" id="AAF12666">
    <property type="protein sequence ID" value="AAF12666"/>
    <property type="gene ID" value="DR_C0012"/>
</dbReference>
<dbReference type="PATRIC" id="fig|243230.17.peg.147"/>
<dbReference type="SMART" id="SM00421">
    <property type="entry name" value="HTH_LUXR"/>
    <property type="match status" value="1"/>
</dbReference>
<dbReference type="PRINTS" id="PR00038">
    <property type="entry name" value="HTHLUXR"/>
</dbReference>
<gene>
    <name evidence="3" type="ordered locus">DR_C0012</name>
</gene>
<dbReference type="GeneID" id="69519407"/>
<dbReference type="InterPro" id="IPR036388">
    <property type="entry name" value="WH-like_DNA-bd_sf"/>
</dbReference>
<dbReference type="GO" id="GO:0006355">
    <property type="term" value="P:regulation of DNA-templated transcription"/>
    <property type="evidence" value="ECO:0000318"/>
    <property type="project" value="GO_Central"/>
</dbReference>
<evidence type="ECO:0000256" key="1">
    <source>
        <dbReference type="ARBA" id="ARBA00023125"/>
    </source>
</evidence>
<keyword evidence="3" id="KW-0614">Plasmid</keyword>
<evidence type="ECO:0000313" key="4">
    <source>
        <dbReference type="Proteomes" id="UP000002524"/>
    </source>
</evidence>
<dbReference type="CDD" id="cd06170">
    <property type="entry name" value="LuxR_C_like"/>
    <property type="match status" value="1"/>
</dbReference>
<dbReference type="InterPro" id="IPR039420">
    <property type="entry name" value="WalR-like"/>
</dbReference>
<dbReference type="PIR" id="B75636">
    <property type="entry name" value="B75636"/>
</dbReference>
<dbReference type="GO" id="GO:0003700">
    <property type="term" value="F:DNA-binding transcription factor activity"/>
    <property type="evidence" value="ECO:0000318"/>
    <property type="project" value="GO_Central"/>
</dbReference>
<geneLocation type="plasmid" evidence="3 4">
    <name>CP1</name>
</geneLocation>
<dbReference type="PROSITE" id="PS00622">
    <property type="entry name" value="HTH_LUXR_1"/>
    <property type="match status" value="1"/>
</dbReference>
<accession>Q9RZH3</accession>
<dbReference type="RefSeq" id="WP_010884083.1">
    <property type="nucleotide sequence ID" value="NC_000959.1"/>
</dbReference>
<keyword evidence="4" id="KW-1185">Reference proteome</keyword>
<evidence type="ECO:0000313" key="3">
    <source>
        <dbReference type="EMBL" id="AAF12666.1"/>
    </source>
</evidence>
<protein>
    <submittedName>
        <fullName evidence="3">Transcriptional regulator, GerE family</fullName>
    </submittedName>
</protein>
<dbReference type="InterPro" id="IPR000792">
    <property type="entry name" value="Tscrpt_reg_LuxR_C"/>
</dbReference>
<dbReference type="PANTHER" id="PTHR43214:SF42">
    <property type="entry name" value="TRANSCRIPTIONAL REGULATORY PROTEIN DESR"/>
    <property type="match status" value="1"/>
</dbReference>
<dbReference type="KEGG" id="dra:DR_C0012"/>
<keyword evidence="1" id="KW-0238">DNA-binding</keyword>
<dbReference type="InParanoid" id="Q9RZH3"/>
<dbReference type="AlphaFoldDB" id="Q9RZH3"/>
<dbReference type="PROSITE" id="PS50043">
    <property type="entry name" value="HTH_LUXR_2"/>
    <property type="match status" value="1"/>
</dbReference>
<organism evidence="3 4">
    <name type="scientific">Deinococcus radiodurans (strain ATCC 13939 / DSM 20539 / JCM 16871 / CCUG 27074 / LMG 4051 / NBRC 15346 / NCIMB 9279 / VKM B-1422 / R1)</name>
    <dbReference type="NCBI Taxonomy" id="243230"/>
    <lineage>
        <taxon>Bacteria</taxon>
        <taxon>Thermotogati</taxon>
        <taxon>Deinococcota</taxon>
        <taxon>Deinococci</taxon>
        <taxon>Deinococcales</taxon>
        <taxon>Deinococcaceae</taxon>
        <taxon>Deinococcus</taxon>
    </lineage>
</organism>
<name>Q9RZH3_DEIRA</name>
<dbReference type="GO" id="GO:0000976">
    <property type="term" value="F:transcription cis-regulatory region binding"/>
    <property type="evidence" value="ECO:0000318"/>
    <property type="project" value="GO_Central"/>
</dbReference>
<proteinExistence type="predicted"/>
<dbReference type="InterPro" id="IPR016032">
    <property type="entry name" value="Sig_transdc_resp-reg_C-effctor"/>
</dbReference>